<gene>
    <name evidence="1" type="ORF">EJ357_42140</name>
</gene>
<organism evidence="1 2">
    <name type="scientific">Streptomyces cyaneochromogenes</name>
    <dbReference type="NCBI Taxonomy" id="2496836"/>
    <lineage>
        <taxon>Bacteria</taxon>
        <taxon>Bacillati</taxon>
        <taxon>Actinomycetota</taxon>
        <taxon>Actinomycetes</taxon>
        <taxon>Kitasatosporales</taxon>
        <taxon>Streptomycetaceae</taxon>
        <taxon>Streptomyces</taxon>
    </lineage>
</organism>
<accession>A0A3S9MJA7</accession>
<dbReference type="AlphaFoldDB" id="A0A3S9MJA7"/>
<dbReference type="Proteomes" id="UP000280298">
    <property type="component" value="Chromosome"/>
</dbReference>
<keyword evidence="2" id="KW-1185">Reference proteome</keyword>
<dbReference type="KEGG" id="scya:EJ357_42140"/>
<evidence type="ECO:0000313" key="1">
    <source>
        <dbReference type="EMBL" id="AZQ39231.1"/>
    </source>
</evidence>
<protein>
    <submittedName>
        <fullName evidence="1">Uncharacterized protein</fullName>
    </submittedName>
</protein>
<reference evidence="1 2" key="1">
    <citation type="journal article" date="2019" name="Int. J. Syst. Evol. Microbiol.">
        <title>Streptomyces cyaneochromogenes sp. nov., a blue pigment-producing actinomycete from manganese-contaminated soil.</title>
        <authorList>
            <person name="Tang X."/>
            <person name="Zhao J."/>
            <person name="Li K."/>
            <person name="Chen Z."/>
            <person name="Sun Y."/>
            <person name="Gao J."/>
        </authorList>
    </citation>
    <scope>NUCLEOTIDE SEQUENCE [LARGE SCALE GENOMIC DNA]</scope>
    <source>
        <strain evidence="1 2">MK-45</strain>
    </source>
</reference>
<name>A0A3S9MJA7_9ACTN</name>
<sequence>MTAPSDQLRPALLPARERSRAVLVGSSFGLGSSAAADVTRRLATEALTSEGSGGGAFRRENTTLLLDPERPADVLGAVRHAAEAASDVLLFQFAGKDFYHEERLFLGVGGTDPCRLEDTGVSLEAVADIMSASQAARLVVILECGYPDVAASALATTAPRVSVLAGPLSFGFSDDPFTETLVRGLVKGVQGGPEVLDLLTLKNAMEGAYAETRYCVENEYIGAPSRVVLRGGGDVALGVNPAFGAPKGNGALPPHPDAVDDWWLGD</sequence>
<evidence type="ECO:0000313" key="2">
    <source>
        <dbReference type="Proteomes" id="UP000280298"/>
    </source>
</evidence>
<dbReference type="OrthoDB" id="4337856at2"/>
<dbReference type="RefSeq" id="WP_126397303.1">
    <property type="nucleotide sequence ID" value="NZ_CP034539.1"/>
</dbReference>
<dbReference type="EMBL" id="CP034539">
    <property type="protein sequence ID" value="AZQ39231.1"/>
    <property type="molecule type" value="Genomic_DNA"/>
</dbReference>
<proteinExistence type="predicted"/>